<dbReference type="EMBL" id="RAQM01000011">
    <property type="protein sequence ID" value="RKF02965.1"/>
    <property type="molecule type" value="Genomic_DNA"/>
</dbReference>
<dbReference type="RefSeq" id="WP_120187414.1">
    <property type="nucleotide sequence ID" value="NZ_RAQM01000011.1"/>
</dbReference>
<dbReference type="Proteomes" id="UP000285780">
    <property type="component" value="Unassembled WGS sequence"/>
</dbReference>
<dbReference type="AlphaFoldDB" id="A0A420DYT4"/>
<dbReference type="NCBIfam" id="TIGR04131">
    <property type="entry name" value="Bac_Flav_CTERM"/>
    <property type="match status" value="1"/>
</dbReference>
<accession>A0A420DYT4</accession>
<evidence type="ECO:0000313" key="2">
    <source>
        <dbReference type="Proteomes" id="UP000285780"/>
    </source>
</evidence>
<keyword evidence="2" id="KW-1185">Reference proteome</keyword>
<comment type="caution">
    <text evidence="1">The sequence shown here is derived from an EMBL/GenBank/DDBJ whole genome shotgun (WGS) entry which is preliminary data.</text>
</comment>
<protein>
    <submittedName>
        <fullName evidence="1">Gliding motility-associated-like protein</fullName>
    </submittedName>
</protein>
<reference evidence="1 2" key="1">
    <citation type="submission" date="2018-09" db="EMBL/GenBank/DDBJ databases">
        <title>Genomic Encyclopedia of Archaeal and Bacterial Type Strains, Phase II (KMG-II): from individual species to whole genera.</title>
        <authorList>
            <person name="Goeker M."/>
        </authorList>
    </citation>
    <scope>NUCLEOTIDE SEQUENCE [LARGE SCALE GENOMIC DNA]</scope>
    <source>
        <strain evidence="1 2">DSM 16505</strain>
    </source>
</reference>
<gene>
    <name evidence="1" type="ORF">C8N26_2337</name>
</gene>
<sequence>MVKQLLFIFLCITSLSIYSQKEANVWYFGNNAGIDFNGTPIALTDGSLNTEEGCSTISDEDGNLLFYSDGIKVWTKNHELMRYSNGQLANNLQGNPSSSQSGLIVPAPENKNIYYIFTVGTDYIPNNSGYPRNPGFNFYTVDVTKGNGGEIIAGPINLSNNRDREWSEKVTAVQGKDCTEIWVLSIVENSFYAYKVDKNGVDYLNPIISRSSYTPDDKRGYIKVSPDGSKIALADFTAGQGIGSGRLVLYDFDNITGRITSSGDLLTTPSIDGVPYGVEFSPQSTKLYASLFIPPFTFNILQFDLLDRDVALTKAQIWRGSGYRGALQLASDGKIYSSIPDKSYLGAIENPDENANNVVYKPVAINLGRGTTTQGLPPFIQSFFAPIKLLNANSNVVLSNTNQVFCIGDSYEIVPEINNPNDIYTWSKDGIVIANTRTLTVDNTNFGSGLYEVKIESNSYCKKTYTGKVQVTFEPKPLINTIPPYIQCDFDNNHHDGYTAFNLELLEASLVDNSSNVSIDFFETSDINFSRPLNKSNYINSVATYHSLTIKVTNNTTKCYQTQIIELQVNPTGLDIYSDEHISELDQNASNPDAKFSIGTGNGFFDFSIKTQKIINNSGGSLSEVTHDFQYYRTTEDATLQINQILPPYEDDLFTNNSNVYVRISNKGATSCETVGNFKILIEKLPIPQGNLNGEILCVDNPRLSPQPHTIALNADTGIISDSYKWYFNGQLIPNKTSAVYNANSAGEYRVEAYRVHPDITTPLMGYNTFFVKESNQALIVNIKSVDDQDNPDSNKIEITVDGLGDYEYALNSTNVSDFSKGNENLTYTFTNIPPGLNSISIRDRNGCGVTTSNKISTIYFQRHFTPNGDGYFDTWKVLGVDNDYYDIVKVQIFNRFGKLVSEITDKNHPGWDGVYNGTTLPTNDYWYNAELIDKSGKTRKKTGHFSLIRK</sequence>
<organism evidence="1 2">
    <name type="scientific">Tenacibaculum lutimaris</name>
    <dbReference type="NCBI Taxonomy" id="285258"/>
    <lineage>
        <taxon>Bacteria</taxon>
        <taxon>Pseudomonadati</taxon>
        <taxon>Bacteroidota</taxon>
        <taxon>Flavobacteriia</taxon>
        <taxon>Flavobacteriales</taxon>
        <taxon>Flavobacteriaceae</taxon>
        <taxon>Tenacibaculum</taxon>
    </lineage>
</organism>
<dbReference type="Pfam" id="PF13585">
    <property type="entry name" value="CHU_C"/>
    <property type="match status" value="1"/>
</dbReference>
<dbReference type="InterPro" id="IPR026341">
    <property type="entry name" value="T9SS_type_B"/>
</dbReference>
<proteinExistence type="predicted"/>
<dbReference type="InterPro" id="IPR011045">
    <property type="entry name" value="N2O_reductase_N"/>
</dbReference>
<dbReference type="SUPFAM" id="SSF50974">
    <property type="entry name" value="Nitrous oxide reductase, N-terminal domain"/>
    <property type="match status" value="1"/>
</dbReference>
<name>A0A420DYT4_9FLAO</name>
<evidence type="ECO:0000313" key="1">
    <source>
        <dbReference type="EMBL" id="RKF02965.1"/>
    </source>
</evidence>